<feature type="domain" description="Glycoside hydrolase family 29 N-terminal" evidence="7">
    <location>
        <begin position="29"/>
        <end position="386"/>
    </location>
</feature>
<organism evidence="9 10">
    <name type="scientific">Fodinibius salicampi</name>
    <dbReference type="NCBI Taxonomy" id="1920655"/>
    <lineage>
        <taxon>Bacteria</taxon>
        <taxon>Pseudomonadati</taxon>
        <taxon>Balneolota</taxon>
        <taxon>Balneolia</taxon>
        <taxon>Balneolales</taxon>
        <taxon>Balneolaceae</taxon>
        <taxon>Fodinibius</taxon>
    </lineage>
</organism>
<dbReference type="PANTHER" id="PTHR10030:SF37">
    <property type="entry name" value="ALPHA-L-FUCOSIDASE-RELATED"/>
    <property type="match status" value="1"/>
</dbReference>
<feature type="domain" description="Alpha-L-fucosidase C-terminal" evidence="8">
    <location>
        <begin position="421"/>
        <end position="501"/>
    </location>
</feature>
<evidence type="ECO:0000256" key="3">
    <source>
        <dbReference type="ARBA" id="ARBA00012662"/>
    </source>
</evidence>
<dbReference type="SUPFAM" id="SSF51445">
    <property type="entry name" value="(Trans)glycosidases"/>
    <property type="match status" value="1"/>
</dbReference>
<evidence type="ECO:0000313" key="10">
    <source>
        <dbReference type="Proteomes" id="UP001207337"/>
    </source>
</evidence>
<name>A0ABT3PZM9_9BACT</name>
<evidence type="ECO:0000256" key="4">
    <source>
        <dbReference type="ARBA" id="ARBA00022729"/>
    </source>
</evidence>
<dbReference type="InterPro" id="IPR017853">
    <property type="entry name" value="GH"/>
</dbReference>
<evidence type="ECO:0000313" key="9">
    <source>
        <dbReference type="EMBL" id="MCW9713318.1"/>
    </source>
</evidence>
<dbReference type="InterPro" id="IPR000933">
    <property type="entry name" value="Glyco_hydro_29"/>
</dbReference>
<dbReference type="PIRSF" id="PIRSF001092">
    <property type="entry name" value="Alpha-L-fucosidase"/>
    <property type="match status" value="1"/>
</dbReference>
<dbReference type="SMART" id="SM00812">
    <property type="entry name" value="Alpha_L_fucos"/>
    <property type="match status" value="1"/>
</dbReference>
<dbReference type="RefSeq" id="WP_265789894.1">
    <property type="nucleotide sequence ID" value="NZ_BAABRS010000002.1"/>
</dbReference>
<dbReference type="PROSITE" id="PS51257">
    <property type="entry name" value="PROKAR_LIPOPROTEIN"/>
    <property type="match status" value="1"/>
</dbReference>
<evidence type="ECO:0000259" key="8">
    <source>
        <dbReference type="Pfam" id="PF16757"/>
    </source>
</evidence>
<reference evidence="9 10" key="1">
    <citation type="submission" date="2021-11" db="EMBL/GenBank/DDBJ databases">
        <title>Aliifidinibius sp. nov., a new bacterium isolated from saline soil.</title>
        <authorList>
            <person name="Galisteo C."/>
            <person name="De La Haba R."/>
            <person name="Sanchez-Porro C."/>
            <person name="Ventosa A."/>
        </authorList>
    </citation>
    <scope>NUCLEOTIDE SEQUENCE [LARGE SCALE GENOMIC DNA]</scope>
    <source>
        <strain evidence="9 10">KACC 190600</strain>
    </source>
</reference>
<evidence type="ECO:0000259" key="7">
    <source>
        <dbReference type="Pfam" id="PF01120"/>
    </source>
</evidence>
<keyword evidence="6" id="KW-0326">Glycosidase</keyword>
<comment type="similarity">
    <text evidence="2">Belongs to the glycosyl hydrolase 29 family.</text>
</comment>
<dbReference type="InterPro" id="IPR016286">
    <property type="entry name" value="FUC_metazoa-typ"/>
</dbReference>
<keyword evidence="5" id="KW-0378">Hydrolase</keyword>
<gene>
    <name evidence="9" type="ORF">LQ318_10405</name>
</gene>
<keyword evidence="10" id="KW-1185">Reference proteome</keyword>
<proteinExistence type="inferred from homology"/>
<evidence type="ECO:0000256" key="6">
    <source>
        <dbReference type="ARBA" id="ARBA00023295"/>
    </source>
</evidence>
<comment type="function">
    <text evidence="1">Alpha-L-fucosidase is responsible for hydrolyzing the alpha-1,6-linked fucose joined to the reducing-end N-acetylglucosamine of the carbohydrate moieties of glycoproteins.</text>
</comment>
<comment type="caution">
    <text evidence="9">The sequence shown here is derived from an EMBL/GenBank/DDBJ whole genome shotgun (WGS) entry which is preliminary data.</text>
</comment>
<dbReference type="InterPro" id="IPR057739">
    <property type="entry name" value="Glyco_hydro_29_N"/>
</dbReference>
<dbReference type="EMBL" id="JAJNDC010000002">
    <property type="protein sequence ID" value="MCW9713318.1"/>
    <property type="molecule type" value="Genomic_DNA"/>
</dbReference>
<accession>A0ABT3PZM9</accession>
<keyword evidence="4" id="KW-0732">Signal</keyword>
<sequence length="508" mass="58504">MEIKNNQKLVVLILCGFITFVGCTKTSNKDRQSAKVDYKSNWESLSQYNPEPEWFRDAKFGIYFHWGMYSVPAYDSEWYPRNMYIKEHAAYKHHVDTYGSPLEFEYADFAPDFKAEKFNAEEWAKLFKQAGAQYAGPVAEHHDGFSMWDSEYTEWDVVDKGPKRDITGELAKAIRGEGMKFVTTFHHARNNLWKPEGEGWTGHYEYVKKDFPSLLENEENAFLYGYMSREKFLELWSNKLKEVIDKYQPDLMWFDSWLHEIPDSVKTDYLAYYFNKAHEWNEDVVVTYKQEDLPSDVGVKDFEKGRAGEKLEQAFLTDDTISKGSWSYTEGLTIKSTSVVLHSLIDIVSKNGQLLLNISPKADGSIPENQKQVLWEIGDWLDVNGEAIYGTRPWEIYGEGPTKLKKGPFEGFTDAGEYTWEDIRYTQKGSSIYAILLGWPGANQQVELKAFARDSLKQPPSVSNISVLGSDEDIKWNLTDDQLEVQTPSRISNPKAVVFKVTTRNGSI</sequence>
<dbReference type="PANTHER" id="PTHR10030">
    <property type="entry name" value="ALPHA-L-FUCOSIDASE"/>
    <property type="match status" value="1"/>
</dbReference>
<dbReference type="InterPro" id="IPR031919">
    <property type="entry name" value="Fucosidase_C"/>
</dbReference>
<dbReference type="PRINTS" id="PR00741">
    <property type="entry name" value="GLHYDRLASE29"/>
</dbReference>
<evidence type="ECO:0000256" key="2">
    <source>
        <dbReference type="ARBA" id="ARBA00007951"/>
    </source>
</evidence>
<evidence type="ECO:0000256" key="1">
    <source>
        <dbReference type="ARBA" id="ARBA00004071"/>
    </source>
</evidence>
<evidence type="ECO:0000256" key="5">
    <source>
        <dbReference type="ARBA" id="ARBA00022801"/>
    </source>
</evidence>
<dbReference type="Proteomes" id="UP001207337">
    <property type="component" value="Unassembled WGS sequence"/>
</dbReference>
<dbReference type="Gene3D" id="3.20.20.80">
    <property type="entry name" value="Glycosidases"/>
    <property type="match status" value="1"/>
</dbReference>
<dbReference type="Pfam" id="PF16757">
    <property type="entry name" value="Fucosidase_C"/>
    <property type="match status" value="1"/>
</dbReference>
<dbReference type="Gene3D" id="2.60.40.1180">
    <property type="entry name" value="Golgi alpha-mannosidase II"/>
    <property type="match status" value="1"/>
</dbReference>
<dbReference type="EC" id="3.2.1.51" evidence="3"/>
<dbReference type="Pfam" id="PF01120">
    <property type="entry name" value="Alpha_L_fucos"/>
    <property type="match status" value="1"/>
</dbReference>
<dbReference type="InterPro" id="IPR013780">
    <property type="entry name" value="Glyco_hydro_b"/>
</dbReference>
<protein>
    <recommendedName>
        <fullName evidence="3">alpha-L-fucosidase</fullName>
        <ecNumber evidence="3">3.2.1.51</ecNumber>
    </recommendedName>
</protein>